<protein>
    <recommendedName>
        <fullName evidence="10">Radical SAM core domain-containing protein</fullName>
    </recommendedName>
</protein>
<evidence type="ECO:0000256" key="7">
    <source>
        <dbReference type="SAM" id="MobiDB-lite"/>
    </source>
</evidence>
<keyword evidence="4" id="KW-0479">Metal-binding</keyword>
<feature type="compositionally biased region" description="Polar residues" evidence="7">
    <location>
        <begin position="151"/>
        <end position="169"/>
    </location>
</feature>
<dbReference type="SFLD" id="SFLDS00029">
    <property type="entry name" value="Radical_SAM"/>
    <property type="match status" value="1"/>
</dbReference>
<feature type="non-terminal residue" evidence="8">
    <location>
        <position position="685"/>
    </location>
</feature>
<feature type="region of interest" description="Disordered" evidence="7">
    <location>
        <begin position="151"/>
        <end position="171"/>
    </location>
</feature>
<keyword evidence="9" id="KW-1185">Reference proteome</keyword>
<keyword evidence="6" id="KW-0411">Iron-sulfur</keyword>
<dbReference type="PANTHER" id="PTHR30538:SF0">
    <property type="entry name" value="L-LYSINE 2,3-AMINOMUTASE AQ_1632-RELATED"/>
    <property type="match status" value="1"/>
</dbReference>
<name>A0A3E2GU66_SCYLI</name>
<dbReference type="OrthoDB" id="5396721at2759"/>
<evidence type="ECO:0008006" key="10">
    <source>
        <dbReference type="Google" id="ProtNLM"/>
    </source>
</evidence>
<gene>
    <name evidence="8" type="ORF">B7463_g12044</name>
</gene>
<evidence type="ECO:0000256" key="6">
    <source>
        <dbReference type="ARBA" id="ARBA00023014"/>
    </source>
</evidence>
<dbReference type="InterPro" id="IPR007197">
    <property type="entry name" value="rSAM"/>
</dbReference>
<keyword evidence="3" id="KW-0949">S-adenosyl-L-methionine</keyword>
<sequence>MVNIEACADVKLLEVEVPLVFLATAGFSAHRDGLKRLANTALLPEASENLISTDARIHERDKNDRDGGGREQDIASNGRRALADPSIRGENVIGFGEKDMIDYVDGNTALPWTDLDVQNMFRSDTYLGPKEDYIPRYHAYSVAQFPQQEFSPNLGSHLSQSASPPLNGSHTRDSCVAYTGDKFPVGESLDDRFEAILEAVDAAGFCTFDEMATEYYTARLSQNSPFRPTQALSRARHLKGFLHALSDSAKAWSDRELWDYKEEILQTAQTILSDEISQILDNRDPPDSNPSKASSSLIAPISSATSVELEKDVFQALEAFNLLLHNTGVDKLLKRQKEENVPKLDGVPVQGLQHKYRETALFFPSEGQYCHAFCTHCFRWAQFSSVGSDQAFKSSDRNLIQQYIQRHPTVTDVLLTGGDPMVMSASTLRHYTELLFGPDSPPHLNTIRIGTKSLAWWPYRFVSDPEAKETLQLFSDIVNSGKHLAIQAHFSHLREVEHLVAQEAIRLIRMTGAQIRSQAPLIRNVNNDPAMWESMWKLQTRLGVILYYMFVKRDTGAYEYFSVPLARALEVFNTAYSRLPGTARTVRGPSMSASPGKVSVLGKAVVNNEPVFVLKFLQSRNPRWSERVFFAKFDPNVIWFDDLKPAFGETQFFFEDQYLQQKQRVDEGSSGQLSDIDWGQGVHLI</sequence>
<dbReference type="PANTHER" id="PTHR30538">
    <property type="entry name" value="LYSINE 2,3-AMINOMUTASE-RELATED"/>
    <property type="match status" value="1"/>
</dbReference>
<dbReference type="GO" id="GO:0051539">
    <property type="term" value="F:4 iron, 4 sulfur cluster binding"/>
    <property type="evidence" value="ECO:0007669"/>
    <property type="project" value="UniProtKB-KW"/>
</dbReference>
<evidence type="ECO:0000256" key="5">
    <source>
        <dbReference type="ARBA" id="ARBA00023004"/>
    </source>
</evidence>
<feature type="region of interest" description="Disordered" evidence="7">
    <location>
        <begin position="53"/>
        <end position="81"/>
    </location>
</feature>
<keyword evidence="2" id="KW-0004">4Fe-4S</keyword>
<comment type="caution">
    <text evidence="8">The sequence shown here is derived from an EMBL/GenBank/DDBJ whole genome shotgun (WGS) entry which is preliminary data.</text>
</comment>
<evidence type="ECO:0000313" key="9">
    <source>
        <dbReference type="Proteomes" id="UP000258309"/>
    </source>
</evidence>
<dbReference type="AlphaFoldDB" id="A0A3E2GU66"/>
<evidence type="ECO:0000256" key="4">
    <source>
        <dbReference type="ARBA" id="ARBA00022723"/>
    </source>
</evidence>
<evidence type="ECO:0000256" key="1">
    <source>
        <dbReference type="ARBA" id="ARBA00001933"/>
    </source>
</evidence>
<evidence type="ECO:0000313" key="8">
    <source>
        <dbReference type="EMBL" id="RFU24293.1"/>
    </source>
</evidence>
<dbReference type="EMBL" id="NCSJ02000471">
    <property type="protein sequence ID" value="RFU24293.1"/>
    <property type="molecule type" value="Genomic_DNA"/>
</dbReference>
<comment type="cofactor">
    <cofactor evidence="1">
        <name>pyridoxal 5'-phosphate</name>
        <dbReference type="ChEBI" id="CHEBI:597326"/>
    </cofactor>
</comment>
<evidence type="ECO:0000256" key="3">
    <source>
        <dbReference type="ARBA" id="ARBA00022691"/>
    </source>
</evidence>
<organism evidence="8 9">
    <name type="scientific">Scytalidium lignicola</name>
    <name type="common">Hyphomycete</name>
    <dbReference type="NCBI Taxonomy" id="5539"/>
    <lineage>
        <taxon>Eukaryota</taxon>
        <taxon>Fungi</taxon>
        <taxon>Dikarya</taxon>
        <taxon>Ascomycota</taxon>
        <taxon>Pezizomycotina</taxon>
        <taxon>Leotiomycetes</taxon>
        <taxon>Leotiomycetes incertae sedis</taxon>
        <taxon>Scytalidium</taxon>
    </lineage>
</organism>
<dbReference type="InterPro" id="IPR013785">
    <property type="entry name" value="Aldolase_TIM"/>
</dbReference>
<proteinExistence type="predicted"/>
<feature type="compositionally biased region" description="Basic and acidic residues" evidence="7">
    <location>
        <begin position="55"/>
        <end position="73"/>
    </location>
</feature>
<dbReference type="SFLD" id="SFLDG01070">
    <property type="entry name" value="PLP-dependent"/>
    <property type="match status" value="1"/>
</dbReference>
<dbReference type="GO" id="GO:0046872">
    <property type="term" value="F:metal ion binding"/>
    <property type="evidence" value="ECO:0007669"/>
    <property type="project" value="UniProtKB-KW"/>
</dbReference>
<dbReference type="GO" id="GO:0003824">
    <property type="term" value="F:catalytic activity"/>
    <property type="evidence" value="ECO:0007669"/>
    <property type="project" value="InterPro"/>
</dbReference>
<dbReference type="Gene3D" id="3.20.20.70">
    <property type="entry name" value="Aldolase class I"/>
    <property type="match status" value="1"/>
</dbReference>
<keyword evidence="5" id="KW-0408">Iron</keyword>
<evidence type="ECO:0000256" key="2">
    <source>
        <dbReference type="ARBA" id="ARBA00022485"/>
    </source>
</evidence>
<dbReference type="STRING" id="5539.A0A3E2GU66"/>
<reference evidence="8 9" key="1">
    <citation type="submission" date="2018-05" db="EMBL/GenBank/DDBJ databases">
        <title>Draft genome sequence of Scytalidium lignicola DSM 105466, a ubiquitous saprotrophic fungus.</title>
        <authorList>
            <person name="Buettner E."/>
            <person name="Gebauer A.M."/>
            <person name="Hofrichter M."/>
            <person name="Liers C."/>
            <person name="Kellner H."/>
        </authorList>
    </citation>
    <scope>NUCLEOTIDE SEQUENCE [LARGE SCALE GENOMIC DNA]</scope>
    <source>
        <strain evidence="8 9">DSM 105466</strain>
    </source>
</reference>
<feature type="non-terminal residue" evidence="8">
    <location>
        <position position="1"/>
    </location>
</feature>
<accession>A0A3E2GU66</accession>
<dbReference type="InterPro" id="IPR003739">
    <property type="entry name" value="Lys_aminomutase/Glu_NH3_mut"/>
</dbReference>
<dbReference type="Proteomes" id="UP000258309">
    <property type="component" value="Unassembled WGS sequence"/>
</dbReference>